<evidence type="ECO:0000313" key="2">
    <source>
        <dbReference type="EMBL" id="GAA1398410.1"/>
    </source>
</evidence>
<dbReference type="InterPro" id="IPR029058">
    <property type="entry name" value="AB_hydrolase_fold"/>
</dbReference>
<dbReference type="GO" id="GO:0016787">
    <property type="term" value="F:hydrolase activity"/>
    <property type="evidence" value="ECO:0007669"/>
    <property type="project" value="UniProtKB-KW"/>
</dbReference>
<dbReference type="Proteomes" id="UP001501414">
    <property type="component" value="Unassembled WGS sequence"/>
</dbReference>
<evidence type="ECO:0000259" key="1">
    <source>
        <dbReference type="Pfam" id="PF00561"/>
    </source>
</evidence>
<dbReference type="InterPro" id="IPR050471">
    <property type="entry name" value="AB_hydrolase"/>
</dbReference>
<dbReference type="Pfam" id="PF00561">
    <property type="entry name" value="Abhydrolase_1"/>
    <property type="match status" value="1"/>
</dbReference>
<name>A0ABN1Y5E9_9PSEU</name>
<feature type="domain" description="AB hydrolase-1" evidence="1">
    <location>
        <begin position="44"/>
        <end position="276"/>
    </location>
</feature>
<protein>
    <submittedName>
        <fullName evidence="2">Alpha/beta fold hydrolase</fullName>
    </submittedName>
</protein>
<accession>A0ABN1Y5E9</accession>
<organism evidence="2 3">
    <name type="scientific">Pseudonocardia kongjuensis</name>
    <dbReference type="NCBI Taxonomy" id="102227"/>
    <lineage>
        <taxon>Bacteria</taxon>
        <taxon>Bacillati</taxon>
        <taxon>Actinomycetota</taxon>
        <taxon>Actinomycetes</taxon>
        <taxon>Pseudonocardiales</taxon>
        <taxon>Pseudonocardiaceae</taxon>
        <taxon>Pseudonocardia</taxon>
    </lineage>
</organism>
<gene>
    <name evidence="2" type="ORF">GCM10009613_52500</name>
</gene>
<dbReference type="Gene3D" id="3.40.50.1820">
    <property type="entry name" value="alpha/beta hydrolase"/>
    <property type="match status" value="1"/>
</dbReference>
<dbReference type="PANTHER" id="PTHR43433:SF5">
    <property type="entry name" value="AB HYDROLASE-1 DOMAIN-CONTAINING PROTEIN"/>
    <property type="match status" value="1"/>
</dbReference>
<dbReference type="RefSeq" id="WP_344027210.1">
    <property type="nucleotide sequence ID" value="NZ_BAAAJK010000039.1"/>
</dbReference>
<comment type="caution">
    <text evidence="2">The sequence shown here is derived from an EMBL/GenBank/DDBJ whole genome shotgun (WGS) entry which is preliminary data.</text>
</comment>
<dbReference type="EMBL" id="BAAAJK010000039">
    <property type="protein sequence ID" value="GAA1398410.1"/>
    <property type="molecule type" value="Genomic_DNA"/>
</dbReference>
<sequence>MQHEVEVEPGVTVWVEDLPAADGAVPAAPMLLVAGADETGLGRWPDPLVDRLRTRHRVVRYDHRDTGRSAHRFDERPYRLADLAADALRVLDACGIDRVHAVGAALGGELVQLLALDHPDRLVSAALLATTPLETAPQGTTAAGPSGGGLPGPAREILRMRQELHDPRDERGELAWRVEFRRRLCGTVLPFDRAEHAALERAVMAHSGRVEPSTAHTTEADPAGLDRGAELGRITVPTLVVEGPEDPVHPPPHARLLAGRIGAAARPATVDGMGHLLPAVVHGPVAALLLEHAAGAGVPQAAQPTQR</sequence>
<keyword evidence="2" id="KW-0378">Hydrolase</keyword>
<proteinExistence type="predicted"/>
<dbReference type="SUPFAM" id="SSF53474">
    <property type="entry name" value="alpha/beta-Hydrolases"/>
    <property type="match status" value="1"/>
</dbReference>
<reference evidence="2 3" key="1">
    <citation type="journal article" date="2019" name="Int. J. Syst. Evol. Microbiol.">
        <title>The Global Catalogue of Microorganisms (GCM) 10K type strain sequencing project: providing services to taxonomists for standard genome sequencing and annotation.</title>
        <authorList>
            <consortium name="The Broad Institute Genomics Platform"/>
            <consortium name="The Broad Institute Genome Sequencing Center for Infectious Disease"/>
            <person name="Wu L."/>
            <person name="Ma J."/>
        </authorList>
    </citation>
    <scope>NUCLEOTIDE SEQUENCE [LARGE SCALE GENOMIC DNA]</scope>
    <source>
        <strain evidence="2 3">JCM 11896</strain>
    </source>
</reference>
<dbReference type="InterPro" id="IPR000073">
    <property type="entry name" value="AB_hydrolase_1"/>
</dbReference>
<evidence type="ECO:0000313" key="3">
    <source>
        <dbReference type="Proteomes" id="UP001501414"/>
    </source>
</evidence>
<dbReference type="PANTHER" id="PTHR43433">
    <property type="entry name" value="HYDROLASE, ALPHA/BETA FOLD FAMILY PROTEIN"/>
    <property type="match status" value="1"/>
</dbReference>
<keyword evidence="3" id="KW-1185">Reference proteome</keyword>